<feature type="region of interest" description="Disordered" evidence="1">
    <location>
        <begin position="190"/>
        <end position="242"/>
    </location>
</feature>
<feature type="transmembrane region" description="Helical" evidence="2">
    <location>
        <begin position="277"/>
        <end position="299"/>
    </location>
</feature>
<feature type="transmembrane region" description="Helical" evidence="2">
    <location>
        <begin position="365"/>
        <end position="382"/>
    </location>
</feature>
<proteinExistence type="predicted"/>
<feature type="transmembrane region" description="Helical" evidence="2">
    <location>
        <begin position="329"/>
        <end position="353"/>
    </location>
</feature>
<dbReference type="InterPro" id="IPR052843">
    <property type="entry name" value="ER_body_metal_sequester"/>
</dbReference>
<sequence length="454" mass="50340">MEGEMKQWKEEEAAEVEEHSLVKRQAHHHMHVTSTTMTASKLEVLATEQTNGSSGLTYEQEIIQTEVNSGDIEKKTNLHPLDPVIHVDSSLFSSVRTESERVGVITENVQQLKDLYLEGLYQKTPTQGFYCPNCKTCIEKVLLVEETSAPAPPTPPPPRPPFRCDSCFSFLIPIGRCLFPGWLPEEKIPTIPDDINISGKPEQPPQLEEVPDDINISGKPEQPPQLEEVPEPPGVDQESRSSTTWEILKSTVYGGLVESIASLGIVTSSASSDATTLNILVLSLANLIGGLFIIVHNIWDLKSEQPRTNNVTNVGVDRYYQVLGKRKHFYLHVFMAIQSFIIFGLVPPLVYAFTFTESNNKDLKLAAVAVASAICITLLSIAKAHIQRPNSYLTYLKTVLQYLSTGAMTSVVSYLAGELVKELIEKLGWFDTKSSSFALLLPEMSSEKSRFGSY</sequence>
<keyword evidence="2" id="KW-0472">Membrane</keyword>
<dbReference type="Proteomes" id="UP001293593">
    <property type="component" value="Unassembled WGS sequence"/>
</dbReference>
<keyword evidence="2" id="KW-1133">Transmembrane helix</keyword>
<name>A0AAE1JGL1_9FABA</name>
<evidence type="ECO:0000256" key="1">
    <source>
        <dbReference type="SAM" id="MobiDB-lite"/>
    </source>
</evidence>
<protein>
    <recommendedName>
        <fullName evidence="5">Membrane protein of ER body-like protein</fullName>
    </recommendedName>
</protein>
<comment type="caution">
    <text evidence="3">The sequence shown here is derived from an EMBL/GenBank/DDBJ whole genome shotgun (WGS) entry which is preliminary data.</text>
</comment>
<evidence type="ECO:0000256" key="2">
    <source>
        <dbReference type="SAM" id="Phobius"/>
    </source>
</evidence>
<keyword evidence="4" id="KW-1185">Reference proteome</keyword>
<evidence type="ECO:0000313" key="4">
    <source>
        <dbReference type="Proteomes" id="UP001293593"/>
    </source>
</evidence>
<dbReference type="EMBL" id="JAWXYG010000006">
    <property type="protein sequence ID" value="KAK4270192.1"/>
    <property type="molecule type" value="Genomic_DNA"/>
</dbReference>
<keyword evidence="2" id="KW-0812">Transmembrane</keyword>
<dbReference type="AlphaFoldDB" id="A0AAE1JGL1"/>
<evidence type="ECO:0008006" key="5">
    <source>
        <dbReference type="Google" id="ProtNLM"/>
    </source>
</evidence>
<gene>
    <name evidence="3" type="ORF">QN277_023261</name>
</gene>
<dbReference type="PANTHER" id="PTHR38937:SF2">
    <property type="entry name" value="MEMBRANE PROTEIN OF ER BODY-LIKE PROTEIN ISOFORM X1"/>
    <property type="match status" value="1"/>
</dbReference>
<evidence type="ECO:0000313" key="3">
    <source>
        <dbReference type="EMBL" id="KAK4270192.1"/>
    </source>
</evidence>
<organism evidence="3 4">
    <name type="scientific">Acacia crassicarpa</name>
    <name type="common">northern wattle</name>
    <dbReference type="NCBI Taxonomy" id="499986"/>
    <lineage>
        <taxon>Eukaryota</taxon>
        <taxon>Viridiplantae</taxon>
        <taxon>Streptophyta</taxon>
        <taxon>Embryophyta</taxon>
        <taxon>Tracheophyta</taxon>
        <taxon>Spermatophyta</taxon>
        <taxon>Magnoliopsida</taxon>
        <taxon>eudicotyledons</taxon>
        <taxon>Gunneridae</taxon>
        <taxon>Pentapetalae</taxon>
        <taxon>rosids</taxon>
        <taxon>fabids</taxon>
        <taxon>Fabales</taxon>
        <taxon>Fabaceae</taxon>
        <taxon>Caesalpinioideae</taxon>
        <taxon>mimosoid clade</taxon>
        <taxon>Acacieae</taxon>
        <taxon>Acacia</taxon>
    </lineage>
</organism>
<accession>A0AAE1JGL1</accession>
<reference evidence="3" key="1">
    <citation type="submission" date="2023-10" db="EMBL/GenBank/DDBJ databases">
        <title>Chromosome-level genome of the transformable northern wattle, Acacia crassicarpa.</title>
        <authorList>
            <person name="Massaro I."/>
            <person name="Sinha N.R."/>
            <person name="Poethig S."/>
            <person name="Leichty A.R."/>
        </authorList>
    </citation>
    <scope>NUCLEOTIDE SEQUENCE</scope>
    <source>
        <strain evidence="3">Acra3RX</strain>
        <tissue evidence="3">Leaf</tissue>
    </source>
</reference>
<dbReference type="PANTHER" id="PTHR38937">
    <property type="entry name" value="MEMBRANE PROTEIN OF ER BODY-LIKE PROTEIN"/>
    <property type="match status" value="1"/>
</dbReference>